<keyword evidence="3" id="KW-0547">Nucleotide-binding</keyword>
<dbReference type="GO" id="GO:0005524">
    <property type="term" value="F:ATP binding"/>
    <property type="evidence" value="ECO:0007669"/>
    <property type="project" value="UniProtKB-KW"/>
</dbReference>
<dbReference type="Gene3D" id="3.40.50.300">
    <property type="entry name" value="P-loop containing nucleotide triphosphate hydrolases"/>
    <property type="match status" value="1"/>
</dbReference>
<dbReference type="GO" id="GO:0140359">
    <property type="term" value="F:ABC-type transporter activity"/>
    <property type="evidence" value="ECO:0007669"/>
    <property type="project" value="InterPro"/>
</dbReference>
<evidence type="ECO:0000256" key="1">
    <source>
        <dbReference type="ARBA" id="ARBA00004651"/>
    </source>
</evidence>
<dbReference type="STRING" id="84135.GCA_001052115_00691"/>
<keyword evidence="6 7" id="KW-0472">Membrane</keyword>
<evidence type="ECO:0000313" key="10">
    <source>
        <dbReference type="EMBL" id="PMC51700.1"/>
    </source>
</evidence>
<dbReference type="InterPro" id="IPR027417">
    <property type="entry name" value="P-loop_NTPase"/>
</dbReference>
<dbReference type="GO" id="GO:0005886">
    <property type="term" value="C:plasma membrane"/>
    <property type="evidence" value="ECO:0007669"/>
    <property type="project" value="UniProtKB-SubCell"/>
</dbReference>
<name>A0A2N6SCQ5_9BACL</name>
<dbReference type="InterPro" id="IPR003593">
    <property type="entry name" value="AAA+_ATPase"/>
</dbReference>
<dbReference type="PROSITE" id="PS50893">
    <property type="entry name" value="ABC_TRANSPORTER_2"/>
    <property type="match status" value="1"/>
</dbReference>
<evidence type="ECO:0000256" key="6">
    <source>
        <dbReference type="ARBA" id="ARBA00023136"/>
    </source>
</evidence>
<dbReference type="InterPro" id="IPR036640">
    <property type="entry name" value="ABC1_TM_sf"/>
</dbReference>
<dbReference type="InterPro" id="IPR039421">
    <property type="entry name" value="Type_1_exporter"/>
</dbReference>
<evidence type="ECO:0000256" key="3">
    <source>
        <dbReference type="ARBA" id="ARBA00022741"/>
    </source>
</evidence>
<dbReference type="SUPFAM" id="SSF52540">
    <property type="entry name" value="P-loop containing nucleoside triphosphate hydrolases"/>
    <property type="match status" value="1"/>
</dbReference>
<sequence>MTSLKELKQLLAIAKDFKRPLLRATLFGSLGHLTLVVFTYFLALFFLTKITTIAVILFFIIFALAILKGLFSYTEQLLNHYVAFKVLHTLRVKVLNKFKKISIDSFTRNTSGDYMTIITTDIELLEVFYAHTITPFMIYIVQSLAVTIFLMFFSFKLAFIALAVYIIIGLVYPLSFKNRGQLVGEKYRRKLTKVNNNSSEQAYGIFETLQYNKVREAKQAIIDETEELTRSSYVKNKFLIDLNALNVVTYNFGVLAFIYFATTSLDRPNMILALVAMFIVSFIPILYMGNLASTLSQTMASGKRFLELMNMPEEDQNSGKVVDFNELKIDNLSYSYSGTPVLSNINLIAKKGEIIGISGPSGCGKSTIAKLIMKFISDEGMDGRITIDNVDLADIDNRYFRENSSIILQDSYLFNATIRDNINFFDKDLDKNRLSDALRHTNLKNFVTSLKHEDQEIVGERSSNISSGQKQRLSVARSFYNDSKLLILDEATANIDIFSEIEVLKALEANKEDKITIIISHNKSTLSICDKIVKLEG</sequence>
<evidence type="ECO:0000313" key="11">
    <source>
        <dbReference type="Proteomes" id="UP000235670"/>
    </source>
</evidence>
<accession>A0A2N6SCQ5</accession>
<evidence type="ECO:0000256" key="7">
    <source>
        <dbReference type="SAM" id="Phobius"/>
    </source>
</evidence>
<feature type="transmembrane region" description="Helical" evidence="7">
    <location>
        <begin position="238"/>
        <end position="259"/>
    </location>
</feature>
<organism evidence="10 11">
    <name type="scientific">Gemella sanguinis</name>
    <dbReference type="NCBI Taxonomy" id="84135"/>
    <lineage>
        <taxon>Bacteria</taxon>
        <taxon>Bacillati</taxon>
        <taxon>Bacillota</taxon>
        <taxon>Bacilli</taxon>
        <taxon>Bacillales</taxon>
        <taxon>Gemellaceae</taxon>
        <taxon>Gemella</taxon>
    </lineage>
</organism>
<feature type="domain" description="ABC transmembrane type-1" evidence="9">
    <location>
        <begin position="33"/>
        <end position="297"/>
    </location>
</feature>
<feature type="transmembrane region" description="Helical" evidence="7">
    <location>
        <begin position="21"/>
        <end position="47"/>
    </location>
</feature>
<dbReference type="Pfam" id="PF00005">
    <property type="entry name" value="ABC_tran"/>
    <property type="match status" value="1"/>
</dbReference>
<dbReference type="Gene3D" id="1.20.1560.10">
    <property type="entry name" value="ABC transporter type 1, transmembrane domain"/>
    <property type="match status" value="1"/>
</dbReference>
<gene>
    <name evidence="10" type="ORF">CJ218_08680</name>
</gene>
<keyword evidence="2 7" id="KW-0812">Transmembrane</keyword>
<dbReference type="InterPro" id="IPR017871">
    <property type="entry name" value="ABC_transporter-like_CS"/>
</dbReference>
<dbReference type="PROSITE" id="PS00211">
    <property type="entry name" value="ABC_TRANSPORTER_1"/>
    <property type="match status" value="1"/>
</dbReference>
<evidence type="ECO:0000259" key="9">
    <source>
        <dbReference type="PROSITE" id="PS50929"/>
    </source>
</evidence>
<dbReference type="AlphaFoldDB" id="A0A2N6SCQ5"/>
<feature type="transmembrane region" description="Helical" evidence="7">
    <location>
        <begin position="271"/>
        <end position="289"/>
    </location>
</feature>
<dbReference type="InterPro" id="IPR011527">
    <property type="entry name" value="ABC1_TM_dom"/>
</dbReference>
<proteinExistence type="predicted"/>
<dbReference type="RefSeq" id="WP_102190294.1">
    <property type="nucleotide sequence ID" value="NZ_CAUUSG010000020.1"/>
</dbReference>
<keyword evidence="5 7" id="KW-1133">Transmembrane helix</keyword>
<dbReference type="EMBL" id="PNGT01000012">
    <property type="protein sequence ID" value="PMC51700.1"/>
    <property type="molecule type" value="Genomic_DNA"/>
</dbReference>
<evidence type="ECO:0000256" key="5">
    <source>
        <dbReference type="ARBA" id="ARBA00022989"/>
    </source>
</evidence>
<comment type="caution">
    <text evidence="10">The sequence shown here is derived from an EMBL/GenBank/DDBJ whole genome shotgun (WGS) entry which is preliminary data.</text>
</comment>
<dbReference type="CDD" id="cd03228">
    <property type="entry name" value="ABCC_MRP_Like"/>
    <property type="match status" value="1"/>
</dbReference>
<comment type="subcellular location">
    <subcellularLocation>
        <location evidence="1">Cell membrane</location>
        <topology evidence="1">Multi-pass membrane protein</topology>
    </subcellularLocation>
</comment>
<dbReference type="OrthoDB" id="9762778at2"/>
<evidence type="ECO:0000259" key="8">
    <source>
        <dbReference type="PROSITE" id="PS50893"/>
    </source>
</evidence>
<feature type="transmembrane region" description="Helical" evidence="7">
    <location>
        <begin position="159"/>
        <end position="176"/>
    </location>
</feature>
<dbReference type="GO" id="GO:0016887">
    <property type="term" value="F:ATP hydrolysis activity"/>
    <property type="evidence" value="ECO:0007669"/>
    <property type="project" value="InterPro"/>
</dbReference>
<dbReference type="SUPFAM" id="SSF90123">
    <property type="entry name" value="ABC transporter transmembrane region"/>
    <property type="match status" value="1"/>
</dbReference>
<dbReference type="Pfam" id="PF00664">
    <property type="entry name" value="ABC_membrane"/>
    <property type="match status" value="1"/>
</dbReference>
<evidence type="ECO:0000256" key="2">
    <source>
        <dbReference type="ARBA" id="ARBA00022692"/>
    </source>
</evidence>
<dbReference type="InterPro" id="IPR003439">
    <property type="entry name" value="ABC_transporter-like_ATP-bd"/>
</dbReference>
<evidence type="ECO:0000256" key="4">
    <source>
        <dbReference type="ARBA" id="ARBA00022840"/>
    </source>
</evidence>
<dbReference type="PANTHER" id="PTHR24221">
    <property type="entry name" value="ATP-BINDING CASSETTE SUB-FAMILY B"/>
    <property type="match status" value="1"/>
</dbReference>
<feature type="domain" description="ABC transporter" evidence="8">
    <location>
        <begin position="327"/>
        <end position="537"/>
    </location>
</feature>
<dbReference type="SMART" id="SM00382">
    <property type="entry name" value="AAA"/>
    <property type="match status" value="1"/>
</dbReference>
<dbReference type="PROSITE" id="PS50929">
    <property type="entry name" value="ABC_TM1F"/>
    <property type="match status" value="1"/>
</dbReference>
<feature type="transmembrane region" description="Helical" evidence="7">
    <location>
        <begin position="53"/>
        <end position="71"/>
    </location>
</feature>
<dbReference type="GO" id="GO:0034040">
    <property type="term" value="F:ATPase-coupled lipid transmembrane transporter activity"/>
    <property type="evidence" value="ECO:0007669"/>
    <property type="project" value="TreeGrafter"/>
</dbReference>
<keyword evidence="4 10" id="KW-0067">ATP-binding</keyword>
<dbReference type="Proteomes" id="UP000235670">
    <property type="component" value="Unassembled WGS sequence"/>
</dbReference>
<dbReference type="PANTHER" id="PTHR24221:SF654">
    <property type="entry name" value="ATP-BINDING CASSETTE SUB-FAMILY B MEMBER 6"/>
    <property type="match status" value="1"/>
</dbReference>
<protein>
    <submittedName>
        <fullName evidence="10">ABC transporter ATP-binding protein</fullName>
    </submittedName>
</protein>
<reference evidence="10 11" key="1">
    <citation type="submission" date="2017-09" db="EMBL/GenBank/DDBJ databases">
        <title>Bacterial strain isolated from the female urinary microbiota.</title>
        <authorList>
            <person name="Thomas-White K."/>
            <person name="Kumar N."/>
            <person name="Forster S."/>
            <person name="Putonti C."/>
            <person name="Lawley T."/>
            <person name="Wolfe A.J."/>
        </authorList>
    </citation>
    <scope>NUCLEOTIDE SEQUENCE [LARGE SCALE GENOMIC DNA]</scope>
    <source>
        <strain evidence="10 11">UMB0186</strain>
    </source>
</reference>